<dbReference type="Ensembl" id="ENSEBUT00000015873.1">
    <property type="protein sequence ID" value="ENSEBUP00000015297.1"/>
    <property type="gene ID" value="ENSEBUG00000009650.1"/>
</dbReference>
<dbReference type="GO" id="GO:0042357">
    <property type="term" value="P:thiamine diphosphate metabolic process"/>
    <property type="evidence" value="ECO:0007669"/>
    <property type="project" value="TreeGrafter"/>
</dbReference>
<dbReference type="InterPro" id="IPR039582">
    <property type="entry name" value="THTPA"/>
</dbReference>
<dbReference type="Proteomes" id="UP000694388">
    <property type="component" value="Unplaced"/>
</dbReference>
<dbReference type="GO" id="GO:0050333">
    <property type="term" value="F:thiamine triphosphate phosphatase activity"/>
    <property type="evidence" value="ECO:0007669"/>
    <property type="project" value="InterPro"/>
</dbReference>
<dbReference type="Gene3D" id="2.40.320.10">
    <property type="entry name" value="Hypothetical Protein Pfu-838710-001"/>
    <property type="match status" value="1"/>
</dbReference>
<dbReference type="InterPro" id="IPR023577">
    <property type="entry name" value="CYTH_domain"/>
</dbReference>
<sequence length="228" mass="26160">MNESGNANEMESPLIEVERKFVPTVGVEQVLIESGACLVRRERFTDSYVDNTDWTLTLRNHWLRRRDRRWELKCPLAVSAAADVPPDTEFDILTQRYLEVFTEPEIISKVSDLMEIDGSSLCSVNDLLLQAGLLEFAKFTTERQCFKLPAEVTVVLDRTDFGWSVGELEIMCRDQGELEQAVITLEHLTRDLRLEIGPNTIGKMSAYLRQNNPAHYKKLLEAHVLFEK</sequence>
<keyword evidence="3" id="KW-1185">Reference proteome</keyword>
<organism evidence="2 3">
    <name type="scientific">Eptatretus burgeri</name>
    <name type="common">Inshore hagfish</name>
    <dbReference type="NCBI Taxonomy" id="7764"/>
    <lineage>
        <taxon>Eukaryota</taxon>
        <taxon>Metazoa</taxon>
        <taxon>Chordata</taxon>
        <taxon>Craniata</taxon>
        <taxon>Vertebrata</taxon>
        <taxon>Cyclostomata</taxon>
        <taxon>Myxini</taxon>
        <taxon>Myxiniformes</taxon>
        <taxon>Myxinidae</taxon>
        <taxon>Eptatretinae</taxon>
        <taxon>Eptatretus</taxon>
    </lineage>
</organism>
<evidence type="ECO:0000259" key="1">
    <source>
        <dbReference type="SMART" id="SM01118"/>
    </source>
</evidence>
<reference evidence="2" key="2">
    <citation type="submission" date="2025-09" db="UniProtKB">
        <authorList>
            <consortium name="Ensembl"/>
        </authorList>
    </citation>
    <scope>IDENTIFICATION</scope>
</reference>
<dbReference type="Pfam" id="PF01928">
    <property type="entry name" value="CYTH"/>
    <property type="match status" value="1"/>
</dbReference>
<dbReference type="GeneTree" id="ENSGT00390000005996"/>
<dbReference type="SMART" id="SM01118">
    <property type="entry name" value="CYTH"/>
    <property type="match status" value="1"/>
</dbReference>
<dbReference type="GO" id="GO:0000287">
    <property type="term" value="F:magnesium ion binding"/>
    <property type="evidence" value="ECO:0007669"/>
    <property type="project" value="TreeGrafter"/>
</dbReference>
<protein>
    <submittedName>
        <fullName evidence="2">Thiamine triphosphatase</fullName>
    </submittedName>
</protein>
<proteinExistence type="predicted"/>
<dbReference type="PANTHER" id="PTHR14586:SF1">
    <property type="entry name" value="THIAMINE-TRIPHOSPHATASE"/>
    <property type="match status" value="1"/>
</dbReference>
<evidence type="ECO:0000313" key="2">
    <source>
        <dbReference type="Ensembl" id="ENSEBUP00000015297.1"/>
    </source>
</evidence>
<dbReference type="PANTHER" id="PTHR14586">
    <property type="entry name" value="THIAMINE-TRIPHOSPHATASE"/>
    <property type="match status" value="1"/>
</dbReference>
<dbReference type="AlphaFoldDB" id="A0A8C4QIP3"/>
<evidence type="ECO:0000313" key="3">
    <source>
        <dbReference type="Proteomes" id="UP000694388"/>
    </source>
</evidence>
<accession>A0A8C4QIP3</accession>
<dbReference type="OMA" id="HWLRHRE"/>
<name>A0A8C4QIP3_EPTBU</name>
<feature type="domain" description="CYTH" evidence="1">
    <location>
        <begin position="14"/>
        <end position="211"/>
    </location>
</feature>
<dbReference type="InterPro" id="IPR033469">
    <property type="entry name" value="CYTH-like_dom_sf"/>
</dbReference>
<reference evidence="2" key="1">
    <citation type="submission" date="2025-08" db="UniProtKB">
        <authorList>
            <consortium name="Ensembl"/>
        </authorList>
    </citation>
    <scope>IDENTIFICATION</scope>
</reference>
<dbReference type="SUPFAM" id="SSF55154">
    <property type="entry name" value="CYTH-like phosphatases"/>
    <property type="match status" value="1"/>
</dbReference>